<proteinExistence type="predicted"/>
<dbReference type="GO" id="GO:0003676">
    <property type="term" value="F:nucleic acid binding"/>
    <property type="evidence" value="ECO:0007669"/>
    <property type="project" value="InterPro"/>
</dbReference>
<organism evidence="2">
    <name type="scientific">Arcobacter sp. DSM 115956</name>
    <dbReference type="NCBI Taxonomy" id="3059426"/>
    <lineage>
        <taxon>Bacteria</taxon>
        <taxon>Pseudomonadati</taxon>
        <taxon>Campylobacterota</taxon>
        <taxon>Epsilonproteobacteria</taxon>
        <taxon>Campylobacterales</taxon>
        <taxon>Arcobacteraceae</taxon>
        <taxon>Arcobacter</taxon>
    </lineage>
</organism>
<feature type="domain" description="Integrase catalytic" evidence="1">
    <location>
        <begin position="23"/>
        <end position="201"/>
    </location>
</feature>
<dbReference type="GO" id="GO:0015074">
    <property type="term" value="P:DNA integration"/>
    <property type="evidence" value="ECO:0007669"/>
    <property type="project" value="InterPro"/>
</dbReference>
<dbReference type="PANTHER" id="PTHR35004">
    <property type="entry name" value="TRANSPOSASE RV3428C-RELATED"/>
    <property type="match status" value="1"/>
</dbReference>
<evidence type="ECO:0000259" key="1">
    <source>
        <dbReference type="PROSITE" id="PS50994"/>
    </source>
</evidence>
<dbReference type="PANTHER" id="PTHR35004:SF6">
    <property type="entry name" value="TRANSPOSASE"/>
    <property type="match status" value="1"/>
</dbReference>
<dbReference type="Gene3D" id="3.30.420.10">
    <property type="entry name" value="Ribonuclease H-like superfamily/Ribonuclease H"/>
    <property type="match status" value="1"/>
</dbReference>
<evidence type="ECO:0000313" key="2">
    <source>
        <dbReference type="EMBL" id="WPD05853.1"/>
    </source>
</evidence>
<dbReference type="NCBIfam" id="NF033546">
    <property type="entry name" value="transpos_IS21"/>
    <property type="match status" value="1"/>
</dbReference>
<dbReference type="SUPFAM" id="SSF53098">
    <property type="entry name" value="Ribonuclease H-like"/>
    <property type="match status" value="1"/>
</dbReference>
<dbReference type="InterPro" id="IPR036397">
    <property type="entry name" value="RNaseH_sf"/>
</dbReference>
<dbReference type="EMBL" id="CP129949">
    <property type="protein sequence ID" value="WPD05853.1"/>
    <property type="molecule type" value="Genomic_DNA"/>
</dbReference>
<name>A0AAU0PC49_9BACT</name>
<dbReference type="InterPro" id="IPR001584">
    <property type="entry name" value="Integrase_cat-core"/>
</dbReference>
<dbReference type="InterPro" id="IPR012337">
    <property type="entry name" value="RNaseH-like_sf"/>
</dbReference>
<reference evidence="2" key="1">
    <citation type="submission" date="2023-06" db="EMBL/GenBank/DDBJ databases">
        <title>Characterization of Arcobacter Isolates from Retail Chicken Sold in Supermarkets in Tbilisi, Georgia.</title>
        <authorList>
            <person name="Riediger M."/>
            <person name="Zautner A.E."/>
        </authorList>
    </citation>
    <scope>NUCLEOTIDE SEQUENCE</scope>
    <source>
        <strain evidence="2">DSM 115956</strain>
    </source>
</reference>
<dbReference type="PROSITE" id="PS50994">
    <property type="entry name" value="INTEGRASE"/>
    <property type="match status" value="1"/>
</dbReference>
<accession>A0AAU0PC49</accession>
<gene>
    <name evidence="2" type="primary">istA</name>
    <name evidence="2" type="ORF">QUR76_01350</name>
</gene>
<dbReference type="Pfam" id="PF00665">
    <property type="entry name" value="rve"/>
    <property type="match status" value="1"/>
</dbReference>
<dbReference type="AlphaFoldDB" id="A0AAU0PC49"/>
<protein>
    <submittedName>
        <fullName evidence="2">IS21 family transposase</fullName>
    </submittedName>
</protein>
<sequence>MQQVMQKYELRRRVKEEEKLIRFETDAGCQMQVDWVEFPKDNLSAFVATLGYSRASYVEYVENEKIETLIACHLNAFNYFGGVVKEALYDNMRTVIIKRNAYGFGKHQLNPMFEDFAKHCGFKIRVCKPYRAKTKGKVERFNHYLRYSFHNSLSVRLAMKKYIVNIDNANAEVRKWLDDVANKRIHQTTLQTPFSLLAEERYHLLPLPKPYLGIHPTKAMNVIVAKNKDNQNMNEIFISNRDMQSYDIFIPTITTIAILPKVINYGGVLWNY</sequence>